<name>A0A2I5TAE8_SERS3</name>
<organism evidence="3 4">
    <name type="scientific">Serratia sp. (strain ATCC 39006)</name>
    <name type="common">Prodigiosinella confusarubida</name>
    <dbReference type="NCBI Taxonomy" id="104623"/>
    <lineage>
        <taxon>Bacteria</taxon>
        <taxon>Pseudomonadati</taxon>
        <taxon>Pseudomonadota</taxon>
        <taxon>Gammaproteobacteria</taxon>
        <taxon>Enterobacterales</taxon>
        <taxon>Pectobacteriaceae</taxon>
        <taxon>Prodigiosinella</taxon>
    </lineage>
</organism>
<dbReference type="Proteomes" id="UP000017700">
    <property type="component" value="Chromosome"/>
</dbReference>
<evidence type="ECO:0000313" key="2">
    <source>
        <dbReference type="EMBL" id="AUH01560.1"/>
    </source>
</evidence>
<proteinExistence type="predicted"/>
<dbReference type="EMBL" id="CP025085">
    <property type="protein sequence ID" value="AUH01560.1"/>
    <property type="molecule type" value="Genomic_DNA"/>
</dbReference>
<dbReference type="OrthoDB" id="5588755at2"/>
<dbReference type="STRING" id="104623.Ser39006_01859"/>
<reference evidence="3" key="4">
    <citation type="submission" date="2017-11" db="EMBL/GenBank/DDBJ databases">
        <title>Complete genome sequence of Serratia sp. ATCC 39006.</title>
        <authorList>
            <person name="Hampton H.G."/>
            <person name="Jackson S.A."/>
            <person name="Jauregui R."/>
            <person name="Poulter G.T.M."/>
            <person name="Salmond G.P.C."/>
            <person name="Fineran P.C."/>
        </authorList>
    </citation>
    <scope>NUCLEOTIDE SEQUENCE</scope>
    <source>
        <strain evidence="3">ATCC 39006</strain>
    </source>
</reference>
<dbReference type="RefSeq" id="WP_021015125.1">
    <property type="nucleotide sequence ID" value="NZ_CP025084.1"/>
</dbReference>
<dbReference type="KEGG" id="serq:CWC46_18155"/>
<dbReference type="Pfam" id="PF10725">
    <property type="entry name" value="DUF2517"/>
    <property type="match status" value="1"/>
</dbReference>
<feature type="transmembrane region" description="Helical" evidence="1">
    <location>
        <begin position="12"/>
        <end position="33"/>
    </location>
</feature>
<reference evidence="3 4" key="1">
    <citation type="journal article" date="2013" name="Genome Announc.">
        <title>Draft genome sequence of Serratia sp. strain ATCC 39006, a model bacterium for analysis of the biosynthesis and regulation of prodigiosin, a carbapenem, and gas vesicles.</title>
        <authorList>
            <person name="Fineran P.C."/>
            <person name="Iglesias Cans M.C."/>
            <person name="Ramsay J.P."/>
            <person name="Wilf N.M."/>
            <person name="Cossyleon D."/>
            <person name="McNeil M.B."/>
            <person name="Williamson N.R."/>
            <person name="Monson R.E."/>
            <person name="Becher S.A."/>
            <person name="Stanton J.A."/>
            <person name="Brugger K."/>
            <person name="Brown S.D."/>
            <person name="Salmond G.P."/>
        </authorList>
    </citation>
    <scope>NUCLEOTIDE SEQUENCE [LARGE SCALE GENOMIC DNA]</scope>
    <source>
        <strain evidence="3">ATCC 39006</strain>
        <strain evidence="4">ATCC 39006 / SC 11482</strain>
    </source>
</reference>
<dbReference type="InterPro" id="IPR019663">
    <property type="entry name" value="YbfA"/>
</dbReference>
<keyword evidence="1" id="KW-0472">Membrane</keyword>
<reference evidence="2 5" key="3">
    <citation type="submission" date="2017-11" db="EMBL/GenBank/DDBJ databases">
        <title>Complete genome sequence of Serratia sp. ATCC 39006 LacA.</title>
        <authorList>
            <person name="Hampton H.G."/>
            <person name="Jackson S.A."/>
            <person name="Jauregui R."/>
            <person name="Poulter G.T.M."/>
            <person name="Salmond G.P.C."/>
            <person name="Fineran P.C."/>
        </authorList>
    </citation>
    <scope>NUCLEOTIDE SEQUENCE [LARGE SCALE GENOMIC DNA]</scope>
    <source>
        <strain evidence="2 5">ATCC 39006</strain>
    </source>
</reference>
<sequence>MSLYTAYSWHRIFLRRITVIVIGALMFPALLFWRDRARFYSYLHCVWLKTSDKPVWLAQSESVINDLY</sequence>
<reference evidence="3" key="2">
    <citation type="submission" date="2013-09" db="EMBL/GenBank/DDBJ databases">
        <authorList>
            <person name="Wang G."/>
            <person name="Yang Y."/>
            <person name="Su Y."/>
        </authorList>
    </citation>
    <scope>NUCLEOTIDE SEQUENCE</scope>
    <source>
        <strain evidence="3">ATCC 39006</strain>
    </source>
</reference>
<evidence type="ECO:0000256" key="1">
    <source>
        <dbReference type="SAM" id="Phobius"/>
    </source>
</evidence>
<dbReference type="Proteomes" id="UP000233778">
    <property type="component" value="Chromosome"/>
</dbReference>
<protein>
    <submittedName>
        <fullName evidence="3">DUF2517 domain-containing protein</fullName>
    </submittedName>
</protein>
<keyword evidence="4" id="KW-1185">Reference proteome</keyword>
<keyword evidence="1" id="KW-1133">Transmembrane helix</keyword>
<accession>A0A2I5TAE8</accession>
<dbReference type="EMBL" id="CP025084">
    <property type="protein sequence ID" value="AUH05883.1"/>
    <property type="molecule type" value="Genomic_DNA"/>
</dbReference>
<evidence type="ECO:0000313" key="3">
    <source>
        <dbReference type="EMBL" id="AUH05883.1"/>
    </source>
</evidence>
<evidence type="ECO:0000313" key="5">
    <source>
        <dbReference type="Proteomes" id="UP000233778"/>
    </source>
</evidence>
<dbReference type="KEGG" id="sera:Ser39006_018155"/>
<keyword evidence="1" id="KW-0812">Transmembrane</keyword>
<evidence type="ECO:0000313" key="4">
    <source>
        <dbReference type="Proteomes" id="UP000017700"/>
    </source>
</evidence>
<gene>
    <name evidence="2" type="ORF">CWC46_18155</name>
    <name evidence="3" type="ORF">Ser39006_018155</name>
</gene>
<dbReference type="AlphaFoldDB" id="A0A2I5TAE8"/>